<feature type="domain" description="GHMP kinase N-terminal" evidence="14">
    <location>
        <begin position="84"/>
        <end position="161"/>
    </location>
</feature>
<evidence type="ECO:0000256" key="1">
    <source>
        <dbReference type="ARBA" id="ARBA00005015"/>
    </source>
</evidence>
<dbReference type="GO" id="GO:0016301">
    <property type="term" value="F:kinase activity"/>
    <property type="evidence" value="ECO:0007669"/>
    <property type="project" value="UniProtKB-KW"/>
</dbReference>
<dbReference type="Gene3D" id="3.30.230.10">
    <property type="match status" value="1"/>
</dbReference>
<dbReference type="InterPro" id="IPR000870">
    <property type="entry name" value="Homoserine_kinase"/>
</dbReference>
<evidence type="ECO:0000256" key="8">
    <source>
        <dbReference type="ARBA" id="ARBA00022741"/>
    </source>
</evidence>
<evidence type="ECO:0000256" key="6">
    <source>
        <dbReference type="ARBA" id="ARBA00022679"/>
    </source>
</evidence>
<comment type="function">
    <text evidence="12 13">Catalyzes the ATP-dependent phosphorylation of L-homoserine to L-homoserine phosphate.</text>
</comment>
<dbReference type="HAMAP" id="MF_00384">
    <property type="entry name" value="Homoser_kinase"/>
    <property type="match status" value="1"/>
</dbReference>
<gene>
    <name evidence="13 16" type="primary">thrB</name>
    <name evidence="16" type="ORF">GCM10008096_20440</name>
</gene>
<dbReference type="EMBL" id="BMXK01000008">
    <property type="protein sequence ID" value="GHD08613.1"/>
    <property type="molecule type" value="Genomic_DNA"/>
</dbReference>
<evidence type="ECO:0000313" key="17">
    <source>
        <dbReference type="Proteomes" id="UP000642819"/>
    </source>
</evidence>
<dbReference type="PIRSF" id="PIRSF000676">
    <property type="entry name" value="Homoser_kin"/>
    <property type="match status" value="1"/>
</dbReference>
<evidence type="ECO:0000256" key="3">
    <source>
        <dbReference type="ARBA" id="ARBA00012078"/>
    </source>
</evidence>
<evidence type="ECO:0000256" key="12">
    <source>
        <dbReference type="ARBA" id="ARBA00049954"/>
    </source>
</evidence>
<dbReference type="Proteomes" id="UP000642819">
    <property type="component" value="Unassembled WGS sequence"/>
</dbReference>
<feature type="binding site" evidence="13">
    <location>
        <begin position="103"/>
        <end position="113"/>
    </location>
    <ligand>
        <name>ATP</name>
        <dbReference type="ChEBI" id="CHEBI:30616"/>
    </ligand>
</feature>
<keyword evidence="7 13" id="KW-0791">Threonine biosynthesis</keyword>
<evidence type="ECO:0000256" key="4">
    <source>
        <dbReference type="ARBA" id="ARBA00017858"/>
    </source>
</evidence>
<keyword evidence="9 13" id="KW-0418">Kinase</keyword>
<comment type="catalytic activity">
    <reaction evidence="11 13">
        <text>L-homoserine + ATP = O-phospho-L-homoserine + ADP + H(+)</text>
        <dbReference type="Rhea" id="RHEA:13985"/>
        <dbReference type="ChEBI" id="CHEBI:15378"/>
        <dbReference type="ChEBI" id="CHEBI:30616"/>
        <dbReference type="ChEBI" id="CHEBI:57476"/>
        <dbReference type="ChEBI" id="CHEBI:57590"/>
        <dbReference type="ChEBI" id="CHEBI:456216"/>
        <dbReference type="EC" id="2.7.1.39"/>
    </reaction>
</comment>
<dbReference type="NCBIfam" id="TIGR00191">
    <property type="entry name" value="thrB"/>
    <property type="match status" value="1"/>
</dbReference>
<dbReference type="SUPFAM" id="SSF54211">
    <property type="entry name" value="Ribosomal protein S5 domain 2-like"/>
    <property type="match status" value="1"/>
</dbReference>
<dbReference type="PRINTS" id="PR00958">
    <property type="entry name" value="HOMSERKINASE"/>
</dbReference>
<evidence type="ECO:0000256" key="11">
    <source>
        <dbReference type="ARBA" id="ARBA00049375"/>
    </source>
</evidence>
<dbReference type="InterPro" id="IPR013750">
    <property type="entry name" value="GHMP_kinase_C_dom"/>
</dbReference>
<name>A0ABQ3GIZ2_9MICC</name>
<accession>A0ABQ3GIZ2</accession>
<evidence type="ECO:0000256" key="5">
    <source>
        <dbReference type="ARBA" id="ARBA00022605"/>
    </source>
</evidence>
<dbReference type="Pfam" id="PF00288">
    <property type="entry name" value="GHMP_kinases_N"/>
    <property type="match status" value="1"/>
</dbReference>
<dbReference type="PROSITE" id="PS00627">
    <property type="entry name" value="GHMP_KINASES_ATP"/>
    <property type="match status" value="1"/>
</dbReference>
<feature type="domain" description="GHMP kinase C-terminal" evidence="15">
    <location>
        <begin position="249"/>
        <end position="307"/>
    </location>
</feature>
<keyword evidence="6 13" id="KW-0808">Transferase</keyword>
<comment type="similarity">
    <text evidence="2 13">Belongs to the GHMP kinase family. Homoserine kinase subfamily.</text>
</comment>
<dbReference type="EC" id="2.7.1.39" evidence="3 13"/>
<dbReference type="PANTHER" id="PTHR20861:SF1">
    <property type="entry name" value="HOMOSERINE KINASE"/>
    <property type="match status" value="1"/>
</dbReference>
<protein>
    <recommendedName>
        <fullName evidence="4 13">Homoserine kinase</fullName>
        <shortName evidence="13">HK</shortName>
        <shortName evidence="13">HSK</shortName>
        <ecNumber evidence="3 13">2.7.1.39</ecNumber>
    </recommendedName>
</protein>
<evidence type="ECO:0000256" key="2">
    <source>
        <dbReference type="ARBA" id="ARBA00007370"/>
    </source>
</evidence>
<evidence type="ECO:0000256" key="10">
    <source>
        <dbReference type="ARBA" id="ARBA00022840"/>
    </source>
</evidence>
<comment type="pathway">
    <text evidence="1 13">Amino-acid biosynthesis; L-threonine biosynthesis; L-threonine from L-aspartate: step 4/5.</text>
</comment>
<evidence type="ECO:0000256" key="7">
    <source>
        <dbReference type="ARBA" id="ARBA00022697"/>
    </source>
</evidence>
<dbReference type="Pfam" id="PF08544">
    <property type="entry name" value="GHMP_kinases_C"/>
    <property type="match status" value="1"/>
</dbReference>
<sequence>MDRQSTGLDHRIAAGQRVTVTVPATSANLGPGFDCMGLALGLQDTLVVRTSDQPGARVSVSGEGAADLPTDESHLVARTILDRWRELGVEAAGLELEATNRIPHGRGLGSSAAAIVSALAAADALLPAEAAAKAGGRDGLFEAAALLEGHPDNVAPAVYGGLTLSYETAQATLIDGGEPHRPSTMHTVALALHQDIVPVVAIPDVELSTKAARGLLPQTVPHAHASANAARAGLLVTALTREPSLLHIGTEDFLHQSYRFAAMEESAGLIRSLRAQGYAAVVSGAGPTVLILAHGSEQAGSIAEAIERGVDEFGPWRVEIPGLDVSGAMVELH</sequence>
<keyword evidence="13" id="KW-0963">Cytoplasm</keyword>
<evidence type="ECO:0000313" key="16">
    <source>
        <dbReference type="EMBL" id="GHD08613.1"/>
    </source>
</evidence>
<evidence type="ECO:0000256" key="13">
    <source>
        <dbReference type="HAMAP-Rule" id="MF_00384"/>
    </source>
</evidence>
<dbReference type="InterPro" id="IPR006203">
    <property type="entry name" value="GHMP_knse_ATP-bd_CS"/>
</dbReference>
<comment type="caution">
    <text evidence="16">The sequence shown here is derived from an EMBL/GenBank/DDBJ whole genome shotgun (WGS) entry which is preliminary data.</text>
</comment>
<dbReference type="SUPFAM" id="SSF55060">
    <property type="entry name" value="GHMP Kinase, C-terminal domain"/>
    <property type="match status" value="1"/>
</dbReference>
<dbReference type="InterPro" id="IPR014721">
    <property type="entry name" value="Ribsml_uS5_D2-typ_fold_subgr"/>
</dbReference>
<evidence type="ECO:0000256" key="9">
    <source>
        <dbReference type="ARBA" id="ARBA00022777"/>
    </source>
</evidence>
<dbReference type="InterPro" id="IPR020568">
    <property type="entry name" value="Ribosomal_Su5_D2-typ_SF"/>
</dbReference>
<dbReference type="Gene3D" id="3.30.70.890">
    <property type="entry name" value="GHMP kinase, C-terminal domain"/>
    <property type="match status" value="1"/>
</dbReference>
<evidence type="ECO:0000259" key="15">
    <source>
        <dbReference type="Pfam" id="PF08544"/>
    </source>
</evidence>
<dbReference type="InterPro" id="IPR006204">
    <property type="entry name" value="GHMP_kinase_N_dom"/>
</dbReference>
<keyword evidence="17" id="KW-1185">Reference proteome</keyword>
<dbReference type="PANTHER" id="PTHR20861">
    <property type="entry name" value="HOMOSERINE/4-DIPHOSPHOCYTIDYL-2-C-METHYL-D-ERYTHRITOL KINASE"/>
    <property type="match status" value="1"/>
</dbReference>
<keyword evidence="10 13" id="KW-0067">ATP-binding</keyword>
<evidence type="ECO:0000259" key="14">
    <source>
        <dbReference type="Pfam" id="PF00288"/>
    </source>
</evidence>
<organism evidence="16 17">
    <name type="scientific">Zhihengliuella salsuginis</name>
    <dbReference type="NCBI Taxonomy" id="578222"/>
    <lineage>
        <taxon>Bacteria</taxon>
        <taxon>Bacillati</taxon>
        <taxon>Actinomycetota</taxon>
        <taxon>Actinomycetes</taxon>
        <taxon>Micrococcales</taxon>
        <taxon>Micrococcaceae</taxon>
        <taxon>Zhihengliuella</taxon>
    </lineage>
</organism>
<proteinExistence type="inferred from homology"/>
<keyword evidence="5 13" id="KW-0028">Amino-acid biosynthesis</keyword>
<keyword evidence="8 13" id="KW-0547">Nucleotide-binding</keyword>
<reference evidence="17" key="1">
    <citation type="journal article" date="2019" name="Int. J. Syst. Evol. Microbiol.">
        <title>The Global Catalogue of Microorganisms (GCM) 10K type strain sequencing project: providing services to taxonomists for standard genome sequencing and annotation.</title>
        <authorList>
            <consortium name="The Broad Institute Genomics Platform"/>
            <consortium name="The Broad Institute Genome Sequencing Center for Infectious Disease"/>
            <person name="Wu L."/>
            <person name="Ma J."/>
        </authorList>
    </citation>
    <scope>NUCLEOTIDE SEQUENCE [LARGE SCALE GENOMIC DNA]</scope>
    <source>
        <strain evidence="17">KCTC 19466</strain>
    </source>
</reference>
<dbReference type="InterPro" id="IPR036554">
    <property type="entry name" value="GHMP_kinase_C_sf"/>
</dbReference>
<comment type="subcellular location">
    <subcellularLocation>
        <location evidence="13">Cytoplasm</location>
    </subcellularLocation>
</comment>